<feature type="compositionally biased region" description="Basic and acidic residues" evidence="1">
    <location>
        <begin position="9"/>
        <end position="25"/>
    </location>
</feature>
<dbReference type="RefSeq" id="WP_311422350.1">
    <property type="nucleotide sequence ID" value="NZ_JAVREH010000006.1"/>
</dbReference>
<organism evidence="2 3">
    <name type="scientific">Jatrophihabitans lederbergiae</name>
    <dbReference type="NCBI Taxonomy" id="3075547"/>
    <lineage>
        <taxon>Bacteria</taxon>
        <taxon>Bacillati</taxon>
        <taxon>Actinomycetota</taxon>
        <taxon>Actinomycetes</taxon>
        <taxon>Jatrophihabitantales</taxon>
        <taxon>Jatrophihabitantaceae</taxon>
        <taxon>Jatrophihabitans</taxon>
    </lineage>
</organism>
<protein>
    <submittedName>
        <fullName evidence="2">Uncharacterized protein</fullName>
    </submittedName>
</protein>
<name>A0ABU2J885_9ACTN</name>
<accession>A0ABU2J885</accession>
<reference evidence="3" key="1">
    <citation type="submission" date="2023-07" db="EMBL/GenBank/DDBJ databases">
        <title>30 novel species of actinomycetes from the DSMZ collection.</title>
        <authorList>
            <person name="Nouioui I."/>
        </authorList>
    </citation>
    <scope>NUCLEOTIDE SEQUENCE [LARGE SCALE GENOMIC DNA]</scope>
    <source>
        <strain evidence="3">DSM 44399</strain>
    </source>
</reference>
<proteinExistence type="predicted"/>
<dbReference type="Proteomes" id="UP001183176">
    <property type="component" value="Unassembled WGS sequence"/>
</dbReference>
<gene>
    <name evidence="2" type="ORF">RM423_07285</name>
</gene>
<evidence type="ECO:0000313" key="3">
    <source>
        <dbReference type="Proteomes" id="UP001183176"/>
    </source>
</evidence>
<evidence type="ECO:0000256" key="1">
    <source>
        <dbReference type="SAM" id="MobiDB-lite"/>
    </source>
</evidence>
<dbReference type="EMBL" id="JAVREH010000006">
    <property type="protein sequence ID" value="MDT0261197.1"/>
    <property type="molecule type" value="Genomic_DNA"/>
</dbReference>
<evidence type="ECO:0000313" key="2">
    <source>
        <dbReference type="EMBL" id="MDT0261197.1"/>
    </source>
</evidence>
<sequence length="49" mass="5302">MSEPTSSGERPDPADEDDMRQHTQAEAEGSEPEEGPDVPRVHTQDPAEG</sequence>
<feature type="compositionally biased region" description="Basic and acidic residues" evidence="1">
    <location>
        <begin position="37"/>
        <end position="49"/>
    </location>
</feature>
<keyword evidence="3" id="KW-1185">Reference proteome</keyword>
<comment type="caution">
    <text evidence="2">The sequence shown here is derived from an EMBL/GenBank/DDBJ whole genome shotgun (WGS) entry which is preliminary data.</text>
</comment>
<feature type="region of interest" description="Disordered" evidence="1">
    <location>
        <begin position="1"/>
        <end position="49"/>
    </location>
</feature>